<dbReference type="GO" id="GO:0010513">
    <property type="term" value="P:positive regulation of phosphatidylinositol biosynthetic process"/>
    <property type="evidence" value="ECO:0007669"/>
    <property type="project" value="TreeGrafter"/>
</dbReference>
<dbReference type="PANTHER" id="PTHR28258:SF1">
    <property type="entry name" value="VACUOLAR SEGREGATION PROTEIN 7"/>
    <property type="match status" value="1"/>
</dbReference>
<dbReference type="EMBL" id="MCFI01000006">
    <property type="protein sequence ID" value="ORY84345.1"/>
    <property type="molecule type" value="Genomic_DNA"/>
</dbReference>
<feature type="compositionally biased region" description="Polar residues" evidence="1">
    <location>
        <begin position="354"/>
        <end position="363"/>
    </location>
</feature>
<reference evidence="3 4" key="1">
    <citation type="submission" date="2016-07" db="EMBL/GenBank/DDBJ databases">
        <title>Pervasive Adenine N6-methylation of Active Genes in Fungi.</title>
        <authorList>
            <consortium name="DOE Joint Genome Institute"/>
            <person name="Mondo S.J."/>
            <person name="Dannebaum R.O."/>
            <person name="Kuo R.C."/>
            <person name="Labutti K."/>
            <person name="Haridas S."/>
            <person name="Kuo A."/>
            <person name="Salamov A."/>
            <person name="Ahrendt S.R."/>
            <person name="Lipzen A."/>
            <person name="Sullivan W."/>
            <person name="Andreopoulos W.B."/>
            <person name="Clum A."/>
            <person name="Lindquist E."/>
            <person name="Daum C."/>
            <person name="Ramamoorthy G.K."/>
            <person name="Gryganskyi A."/>
            <person name="Culley D."/>
            <person name="Magnuson J.K."/>
            <person name="James T.Y."/>
            <person name="O'Malley M.A."/>
            <person name="Stajich J.E."/>
            <person name="Spatafora J.W."/>
            <person name="Visel A."/>
            <person name="Grigoriev I.V."/>
        </authorList>
    </citation>
    <scope>NUCLEOTIDE SEQUENCE [LARGE SCALE GENOMIC DNA]</scope>
    <source>
        <strain evidence="3 4">12-1054</strain>
    </source>
</reference>
<gene>
    <name evidence="3" type="ORF">BCR37DRAFT_264838</name>
</gene>
<feature type="transmembrane region" description="Helical" evidence="2">
    <location>
        <begin position="459"/>
        <end position="484"/>
    </location>
</feature>
<dbReference type="PANTHER" id="PTHR28258">
    <property type="entry name" value="VACUOLAR SEGREGATION PROTEIN 7"/>
    <property type="match status" value="1"/>
</dbReference>
<keyword evidence="2" id="KW-1133">Transmembrane helix</keyword>
<name>A0A1Y2FNP7_PROLT</name>
<dbReference type="GO" id="GO:0000011">
    <property type="term" value="P:vacuole inheritance"/>
    <property type="evidence" value="ECO:0007669"/>
    <property type="project" value="TreeGrafter"/>
</dbReference>
<dbReference type="Proteomes" id="UP000193685">
    <property type="component" value="Unassembled WGS sequence"/>
</dbReference>
<evidence type="ECO:0000256" key="2">
    <source>
        <dbReference type="SAM" id="Phobius"/>
    </source>
</evidence>
<dbReference type="GO" id="GO:1903778">
    <property type="term" value="P:protein localization to vacuolar membrane"/>
    <property type="evidence" value="ECO:0007669"/>
    <property type="project" value="TreeGrafter"/>
</dbReference>
<feature type="compositionally biased region" description="Polar residues" evidence="1">
    <location>
        <begin position="28"/>
        <end position="53"/>
    </location>
</feature>
<dbReference type="AlphaFoldDB" id="A0A1Y2FNP7"/>
<feature type="region of interest" description="Disordered" evidence="1">
    <location>
        <begin position="162"/>
        <end position="216"/>
    </location>
</feature>
<feature type="region of interest" description="Disordered" evidence="1">
    <location>
        <begin position="111"/>
        <end position="145"/>
    </location>
</feature>
<sequence>MVTDTSRLIVPTLRMQPPSPIEEEDGSPASTLSALPTNVTAELSESPASNASAPTRGATARVMAKPSTESTDGALRPGTATSSGLLTESDSETGGYASSLLSAHRRVPPAVSTTLASAEGPTARPPQPGRLSVFSRRAASRSINEEPKRTMTIETETVANMSTLKAEHSSRSLRSRASTDTVRPSAKPPKKKKSRLAVAGDRANTPMGQAAQHVPTKSEIFAATITQAVDENEDSDSDETFVYESNPRSPKRLSRSPSLTSLHGTSAHSHAVGPSSLAPGLAVGSGSSSGGGVGVPSQHHAETGHRIASLSRDLRHASRRGHAISGKRSMKFAHPQDEDRRVSYTLRGYPGSATPGQDTTSPFRSPRLRPGLERKGSSPHSSGHNSPRQLSRPASPYGTSGAKKARGPKQFNAWSLYEDEENGVGSERTPFLRRGESQSGMHTAYGTTQGHHRNKSASLFAGVPFLMAIVCLMLVVLMLGAAVLSTTQPLRNVKVLDLSHVLVSKQELIFDVVVQAINPNALAVQVNEVEISVFAESPYVRDVPLPSWWHTGSGEDSTTLLLGRVYEFDAALLFESRFYNGSVSTPHGALRLEKPGNSTDDGDGHLVWERVIQHPFQLIVRGVLRYRSSWLSHLTRTVEISKSVRVNPAKHGMEEDAS</sequence>
<feature type="compositionally biased region" description="Low complexity" evidence="1">
    <location>
        <begin position="378"/>
        <end position="387"/>
    </location>
</feature>
<keyword evidence="2" id="KW-0472">Membrane</keyword>
<dbReference type="GO" id="GO:0000329">
    <property type="term" value="C:fungal-type vacuole membrane"/>
    <property type="evidence" value="ECO:0007669"/>
    <property type="project" value="TreeGrafter"/>
</dbReference>
<feature type="region of interest" description="Disordered" evidence="1">
    <location>
        <begin position="1"/>
        <end position="95"/>
    </location>
</feature>
<evidence type="ECO:0000313" key="3">
    <source>
        <dbReference type="EMBL" id="ORY84345.1"/>
    </source>
</evidence>
<organism evidence="3 4">
    <name type="scientific">Protomyces lactucae-debilis</name>
    <dbReference type="NCBI Taxonomy" id="2754530"/>
    <lineage>
        <taxon>Eukaryota</taxon>
        <taxon>Fungi</taxon>
        <taxon>Dikarya</taxon>
        <taxon>Ascomycota</taxon>
        <taxon>Taphrinomycotina</taxon>
        <taxon>Taphrinomycetes</taxon>
        <taxon>Taphrinales</taxon>
        <taxon>Protomycetaceae</taxon>
        <taxon>Protomyces</taxon>
    </lineage>
</organism>
<dbReference type="OrthoDB" id="1204at2759"/>
<evidence type="ECO:0000313" key="4">
    <source>
        <dbReference type="Proteomes" id="UP000193685"/>
    </source>
</evidence>
<dbReference type="GeneID" id="63783337"/>
<dbReference type="Pfam" id="PF12751">
    <property type="entry name" value="Vac7"/>
    <property type="match status" value="2"/>
</dbReference>
<keyword evidence="4" id="KW-1185">Reference proteome</keyword>
<protein>
    <submittedName>
        <fullName evidence="3">Vacuolar segregation subunit 7-domain-containing protein</fullName>
    </submittedName>
</protein>
<keyword evidence="2" id="KW-0812">Transmembrane</keyword>
<feature type="region of interest" description="Disordered" evidence="1">
    <location>
        <begin position="228"/>
        <end position="409"/>
    </location>
</feature>
<proteinExistence type="predicted"/>
<dbReference type="GO" id="GO:0070772">
    <property type="term" value="C:PAS complex"/>
    <property type="evidence" value="ECO:0007669"/>
    <property type="project" value="TreeGrafter"/>
</dbReference>
<comment type="caution">
    <text evidence="3">The sequence shown here is derived from an EMBL/GenBank/DDBJ whole genome shotgun (WGS) entry which is preliminary data.</text>
</comment>
<dbReference type="RefSeq" id="XP_040726363.1">
    <property type="nucleotide sequence ID" value="XM_040866738.1"/>
</dbReference>
<dbReference type="InterPro" id="IPR024260">
    <property type="entry name" value="Vac7"/>
</dbReference>
<accession>A0A1Y2FNP7</accession>
<dbReference type="OMA" id="IYGIMES"/>
<dbReference type="STRING" id="56484.A0A1Y2FNP7"/>
<feature type="compositionally biased region" description="Polar residues" evidence="1">
    <location>
        <begin position="79"/>
        <end position="88"/>
    </location>
</feature>
<feature type="compositionally biased region" description="Acidic residues" evidence="1">
    <location>
        <begin position="230"/>
        <end position="241"/>
    </location>
</feature>
<evidence type="ECO:0000256" key="1">
    <source>
        <dbReference type="SAM" id="MobiDB-lite"/>
    </source>
</evidence>
<feature type="compositionally biased region" description="Low complexity" evidence="1">
    <location>
        <begin position="275"/>
        <end position="286"/>
    </location>
</feature>